<dbReference type="Proteomes" id="UP000434172">
    <property type="component" value="Unassembled WGS sequence"/>
</dbReference>
<sequence>MSSQKTAGPEGNDLFTRSHLFDLTGKVALVTGGGTGIGLMATQALAANGAKVYITSRNREKLTNTVETYGKNIAGQIIPIQADVTKKDDIEMLVQEITSREKVLDILVNNAGVSSSPVEVESDDAHDMKKSLFESDKANFEDWTEVYKTNVAAVYYVAASFLPLLQKATEVQQGWSSTIINISSISGMIKKSQHHFSYNASKAATIHVNRMLAEEVASNGLKIRINSIAPGVFPSEMTTKKSSDDQQKSEIPKEKYAGKVPAQRPGKDEDMAATPQEVMQAPGNMVLASLRNLRSQWFPPAPTFTEDNVPPQDGRVFIVTGGNAGVGFKLVKMLYTTGATIYMASRSKEQAEKAIETITTASPAPKSPRRIKILLFDLNDLESVKSAAASFAQQETKLDVLWNNAGTGGYGVEPGATTVQGFQAMVGMHCIAAQLFTHLLIPHLRVAATTAPKGSVRVVWTSSFLGEGGTPTNGIDFDTLATGTPDLVQKYAVSKLGNWMLGREMAVRYRTDGIVSVAQNPGNIRAGSYAGTPGWVMMLIGPLMYETKLGGCTELYAGLSPEVSLEMSGCYVIPFGRIRADKDCPRKDLLNAMKPEAEGGLGYAARFWDWCEEQWRPFV</sequence>
<evidence type="ECO:0000313" key="5">
    <source>
        <dbReference type="EMBL" id="KAF0315648.1"/>
    </source>
</evidence>
<dbReference type="SUPFAM" id="SSF51735">
    <property type="entry name" value="NAD(P)-binding Rossmann-fold domains"/>
    <property type="match status" value="2"/>
</dbReference>
<organism evidence="5 6">
    <name type="scientific">Colletotrichum asianum</name>
    <dbReference type="NCBI Taxonomy" id="702518"/>
    <lineage>
        <taxon>Eukaryota</taxon>
        <taxon>Fungi</taxon>
        <taxon>Dikarya</taxon>
        <taxon>Ascomycota</taxon>
        <taxon>Pezizomycotina</taxon>
        <taxon>Sordariomycetes</taxon>
        <taxon>Hypocreomycetidae</taxon>
        <taxon>Glomerellales</taxon>
        <taxon>Glomerellaceae</taxon>
        <taxon>Colletotrichum</taxon>
        <taxon>Colletotrichum gloeosporioides species complex</taxon>
    </lineage>
</organism>
<dbReference type="OrthoDB" id="191139at2759"/>
<dbReference type="Pfam" id="PF00106">
    <property type="entry name" value="adh_short"/>
    <property type="match status" value="2"/>
</dbReference>
<dbReference type="FunFam" id="3.40.50.720:FF:000084">
    <property type="entry name" value="Short-chain dehydrogenase reductase"/>
    <property type="match status" value="1"/>
</dbReference>
<comment type="caution">
    <text evidence="5">The sequence shown here is derived from an EMBL/GenBank/DDBJ whole genome shotgun (WGS) entry which is preliminary data.</text>
</comment>
<accession>A0A8H3VZR6</accession>
<dbReference type="AlphaFoldDB" id="A0A8H3VZR6"/>
<gene>
    <name evidence="5" type="ORF">GQ607_017135</name>
</gene>
<keyword evidence="2" id="KW-0521">NADP</keyword>
<dbReference type="Gene3D" id="3.40.50.720">
    <property type="entry name" value="NAD(P)-binding Rossmann-like Domain"/>
    <property type="match status" value="2"/>
</dbReference>
<reference evidence="5 6" key="1">
    <citation type="submission" date="2019-12" db="EMBL/GenBank/DDBJ databases">
        <title>A genome sequence resource for the geographically widespread anthracnose pathogen Colletotrichum asianum.</title>
        <authorList>
            <person name="Meng Y."/>
        </authorList>
    </citation>
    <scope>NUCLEOTIDE SEQUENCE [LARGE SCALE GENOMIC DNA]</scope>
    <source>
        <strain evidence="5 6">ICMP 18580</strain>
    </source>
</reference>
<dbReference type="PANTHER" id="PTHR43618:SF4">
    <property type="entry name" value="SHORT CHAIN DEHYDROGENASE_REDUCTASE FAMILY (AFU_ORTHOLOGUE AFUA_7G04540)"/>
    <property type="match status" value="1"/>
</dbReference>
<feature type="region of interest" description="Disordered" evidence="4">
    <location>
        <begin position="234"/>
        <end position="269"/>
    </location>
</feature>
<dbReference type="PROSITE" id="PS00061">
    <property type="entry name" value="ADH_SHORT"/>
    <property type="match status" value="1"/>
</dbReference>
<evidence type="ECO:0000256" key="4">
    <source>
        <dbReference type="SAM" id="MobiDB-lite"/>
    </source>
</evidence>
<evidence type="ECO:0000256" key="1">
    <source>
        <dbReference type="ARBA" id="ARBA00006484"/>
    </source>
</evidence>
<dbReference type="PANTHER" id="PTHR43618">
    <property type="entry name" value="7-ALPHA-HYDROXYSTEROID DEHYDROGENASE"/>
    <property type="match status" value="1"/>
</dbReference>
<dbReference type="PRINTS" id="PR00080">
    <property type="entry name" value="SDRFAMILY"/>
</dbReference>
<dbReference type="InterPro" id="IPR002347">
    <property type="entry name" value="SDR_fam"/>
</dbReference>
<comment type="similarity">
    <text evidence="1">Belongs to the short-chain dehydrogenases/reductases (SDR) family.</text>
</comment>
<evidence type="ECO:0000256" key="3">
    <source>
        <dbReference type="ARBA" id="ARBA00023002"/>
    </source>
</evidence>
<evidence type="ECO:0000313" key="6">
    <source>
        <dbReference type="Proteomes" id="UP000434172"/>
    </source>
</evidence>
<feature type="compositionally biased region" description="Basic and acidic residues" evidence="4">
    <location>
        <begin position="238"/>
        <end position="257"/>
    </location>
</feature>
<dbReference type="CDD" id="cd05233">
    <property type="entry name" value="SDR_c"/>
    <property type="match status" value="1"/>
</dbReference>
<dbReference type="GO" id="GO:0016491">
    <property type="term" value="F:oxidoreductase activity"/>
    <property type="evidence" value="ECO:0007669"/>
    <property type="project" value="UniProtKB-KW"/>
</dbReference>
<dbReference type="InterPro" id="IPR036291">
    <property type="entry name" value="NAD(P)-bd_dom_sf"/>
</dbReference>
<name>A0A8H3VZR6_9PEZI</name>
<dbReference type="EMBL" id="WOWK01000193">
    <property type="protein sequence ID" value="KAF0315648.1"/>
    <property type="molecule type" value="Genomic_DNA"/>
</dbReference>
<protein>
    <submittedName>
        <fullName evidence="5">Putative short-chain dehydrogenase</fullName>
    </submittedName>
</protein>
<keyword evidence="3" id="KW-0560">Oxidoreductase</keyword>
<dbReference type="PRINTS" id="PR00081">
    <property type="entry name" value="GDHRDH"/>
</dbReference>
<proteinExistence type="inferred from homology"/>
<dbReference type="InterPro" id="IPR020904">
    <property type="entry name" value="Sc_DH/Rdtase_CS"/>
</dbReference>
<evidence type="ECO:0000256" key="2">
    <source>
        <dbReference type="ARBA" id="ARBA00022857"/>
    </source>
</evidence>
<dbReference type="InterPro" id="IPR052178">
    <property type="entry name" value="Sec_Metab_Biosynth_SDR"/>
</dbReference>
<keyword evidence="6" id="KW-1185">Reference proteome</keyword>